<dbReference type="Gene3D" id="2.130.10.10">
    <property type="entry name" value="YVTN repeat-like/Quinoprotein amine dehydrogenase"/>
    <property type="match status" value="3"/>
</dbReference>
<dbReference type="InterPro" id="IPR001789">
    <property type="entry name" value="Sig_transdc_resp-reg_receiver"/>
</dbReference>
<dbReference type="CDD" id="cd16922">
    <property type="entry name" value="HATPase_EvgS-ArcB-TorS-like"/>
    <property type="match status" value="1"/>
</dbReference>
<sequence>MLRISMLLLALVWAAAAHAGLPETPQFRRFGFEQGLPKSAIHLAVDQQGYLWIATLDGLARYDGVEFKMWRQRVGAADSLPDNVLQVVHVDAQNRIWVASSTALSMLDKDRRGFTTIRFTPETASCGREITSIASTFDGALWFGTYDGDLCRLDPQGAVKRYAADPAQPDSLPVAPVMSLLVDRQGRLLIGTDDGLVRFEQGRFMRIAPAVLGGIKVGTLSIEPDGTVWAGSEKGLHRLTADDRLVPAPWTFQANATHGVVVRDQRGGRWIGTMGGLYREKDGAFQMMERDTNIGLWGPESGVLCIAQDLEGGVWFATYSQGLVYLPPNWDRFATVTSVDGLMLDNLDLRDAVADKESGFWVATATDLYRLERDSRKLRKVAGAKELGLQWIHSLSRRHDGKLWIGHSAGLVLFDPATRQAQRWPFGAAADLGYTVSQAMELPDGHVWVALFGGVVREYSAAGKLLREVDPEDTGSWRGASMLVSGPDGMPWVPSGQSLQRWDGQRFVAVPVAPGQPVYTLAFAGPQRVWVARLGALEAYDWNGRDLKLRESIDSSDGLPDVDIDGMMVSAGGQIWLSTIRGLLLYSPERHRLRMFGAHDGLPDPDFSFTSPRMGAQGDALAVSAGGLALFDPEMSIPEPDPPPLAIESLSVLRDEDERPFDLSAPVVLQPRDRDLRITARLLSFADPRSHKYRFKLEGYDPDWIEQPGNGVRVFSRLEPGRYRLTVQAASAGGAWSLARDFDITVQPPWWRTAWAIAAFVVLGVASLVGLAWIYQRRLRGKQQWQLARHKHELAEQASEAKTRFLATLGHEVRTPMTGVLGMSELLLGTSLDERQRGYAQSIRRAGEHLLRLVNNALDLARIEAGRLDLDHVDFDLHELVADVIALMAPVARSRGLRFDDTIHPDTPRVLRGDPMRLRQILLNLLGNAIKFTEHGSVGLHVSPLPPQGVRIGVTDTGPGLNEEQRARLFQRFQQAEGARTAARYGGSGLGLAICQELAAAMDGRIDVDSDPGLGSRFTVDLPLPEGDAAALAQAQTPVALPAVAKPASLRILLVEDDATVAEVIAALLRTRGHHVVHVAHGLAALTEAAMTAFDLAMLDLDLPGMDGFALARQLRLQRFAGPLLAVTARADADAEPQAQAAGFAGFVRKPVTGDMLDEAIRAVFEPEQIYA</sequence>
<evidence type="ECO:0000256" key="2">
    <source>
        <dbReference type="ARBA" id="ARBA00012438"/>
    </source>
</evidence>
<keyword evidence="5" id="KW-0418">Kinase</keyword>
<dbReference type="InterPro" id="IPR005467">
    <property type="entry name" value="His_kinase_dom"/>
</dbReference>
<evidence type="ECO:0000256" key="8">
    <source>
        <dbReference type="SAM" id="SignalP"/>
    </source>
</evidence>
<dbReference type="RefSeq" id="WP_249474704.1">
    <property type="nucleotide sequence ID" value="NZ_JAMBEP010000002.1"/>
</dbReference>
<protein>
    <recommendedName>
        <fullName evidence="2">histidine kinase</fullName>
        <ecNumber evidence="2">2.7.13.3</ecNumber>
    </recommendedName>
</protein>
<accession>A0ABT0MKW4</accession>
<dbReference type="InterPro" id="IPR004358">
    <property type="entry name" value="Sig_transdc_His_kin-like_C"/>
</dbReference>
<name>A0ABT0MKW4_9GAMM</name>
<dbReference type="Gene3D" id="3.40.50.2300">
    <property type="match status" value="1"/>
</dbReference>
<evidence type="ECO:0000259" key="9">
    <source>
        <dbReference type="PROSITE" id="PS50109"/>
    </source>
</evidence>
<evidence type="ECO:0000259" key="10">
    <source>
        <dbReference type="PROSITE" id="PS50110"/>
    </source>
</evidence>
<evidence type="ECO:0000313" key="12">
    <source>
        <dbReference type="Proteomes" id="UP001431217"/>
    </source>
</evidence>
<keyword evidence="4" id="KW-0808">Transferase</keyword>
<keyword evidence="12" id="KW-1185">Reference proteome</keyword>
<keyword evidence="7" id="KW-0472">Membrane</keyword>
<dbReference type="EC" id="2.7.13.3" evidence="2"/>
<dbReference type="SUPFAM" id="SSF47384">
    <property type="entry name" value="Homodimeric domain of signal transducing histidine kinase"/>
    <property type="match status" value="1"/>
</dbReference>
<dbReference type="SMART" id="SM00448">
    <property type="entry name" value="REC"/>
    <property type="match status" value="1"/>
</dbReference>
<dbReference type="Pfam" id="PF02518">
    <property type="entry name" value="HATPase_c"/>
    <property type="match status" value="1"/>
</dbReference>
<dbReference type="PROSITE" id="PS50110">
    <property type="entry name" value="RESPONSE_REGULATORY"/>
    <property type="match status" value="1"/>
</dbReference>
<dbReference type="Gene3D" id="3.30.565.10">
    <property type="entry name" value="Histidine kinase-like ATPase, C-terminal domain"/>
    <property type="match status" value="1"/>
</dbReference>
<dbReference type="PROSITE" id="PS50109">
    <property type="entry name" value="HIS_KIN"/>
    <property type="match status" value="1"/>
</dbReference>
<dbReference type="SMART" id="SM00388">
    <property type="entry name" value="HisKA"/>
    <property type="match status" value="1"/>
</dbReference>
<dbReference type="Pfam" id="PF07495">
    <property type="entry name" value="Y_Y_Y"/>
    <property type="match status" value="1"/>
</dbReference>
<comment type="caution">
    <text evidence="11">The sequence shown here is derived from an EMBL/GenBank/DDBJ whole genome shotgun (WGS) entry which is preliminary data.</text>
</comment>
<dbReference type="InterPro" id="IPR011006">
    <property type="entry name" value="CheY-like_superfamily"/>
</dbReference>
<evidence type="ECO:0000256" key="1">
    <source>
        <dbReference type="ARBA" id="ARBA00000085"/>
    </source>
</evidence>
<dbReference type="InterPro" id="IPR003661">
    <property type="entry name" value="HisK_dim/P_dom"/>
</dbReference>
<dbReference type="InterPro" id="IPR015943">
    <property type="entry name" value="WD40/YVTN_repeat-like_dom_sf"/>
</dbReference>
<dbReference type="InterPro" id="IPR036890">
    <property type="entry name" value="HATPase_C_sf"/>
</dbReference>
<evidence type="ECO:0000256" key="7">
    <source>
        <dbReference type="SAM" id="Phobius"/>
    </source>
</evidence>
<dbReference type="CDD" id="cd00082">
    <property type="entry name" value="HisKA"/>
    <property type="match status" value="1"/>
</dbReference>
<feature type="modified residue" description="4-aspartylphosphate" evidence="6">
    <location>
        <position position="1100"/>
    </location>
</feature>
<dbReference type="InterPro" id="IPR011123">
    <property type="entry name" value="Y_Y_Y"/>
</dbReference>
<evidence type="ECO:0000256" key="5">
    <source>
        <dbReference type="ARBA" id="ARBA00022777"/>
    </source>
</evidence>
<keyword evidence="7" id="KW-1133">Transmembrane helix</keyword>
<keyword evidence="11" id="KW-0547">Nucleotide-binding</keyword>
<dbReference type="SUPFAM" id="SSF52172">
    <property type="entry name" value="CheY-like"/>
    <property type="match status" value="1"/>
</dbReference>
<keyword evidence="3 6" id="KW-0597">Phosphoprotein</keyword>
<feature type="transmembrane region" description="Helical" evidence="7">
    <location>
        <begin position="754"/>
        <end position="775"/>
    </location>
</feature>
<gene>
    <name evidence="11" type="ORF">M2650_11690</name>
</gene>
<comment type="catalytic activity">
    <reaction evidence="1">
        <text>ATP + protein L-histidine = ADP + protein N-phospho-L-histidine.</text>
        <dbReference type="EC" id="2.7.13.3"/>
    </reaction>
</comment>
<dbReference type="GO" id="GO:0005524">
    <property type="term" value="F:ATP binding"/>
    <property type="evidence" value="ECO:0007669"/>
    <property type="project" value="UniProtKB-KW"/>
</dbReference>
<dbReference type="SMART" id="SM00387">
    <property type="entry name" value="HATPase_c"/>
    <property type="match status" value="1"/>
</dbReference>
<keyword evidence="7" id="KW-0812">Transmembrane</keyword>
<dbReference type="SUPFAM" id="SSF55874">
    <property type="entry name" value="ATPase domain of HSP90 chaperone/DNA topoisomerase II/histidine kinase"/>
    <property type="match status" value="1"/>
</dbReference>
<dbReference type="InterPro" id="IPR013783">
    <property type="entry name" value="Ig-like_fold"/>
</dbReference>
<dbReference type="InterPro" id="IPR036097">
    <property type="entry name" value="HisK_dim/P_sf"/>
</dbReference>
<dbReference type="PANTHER" id="PTHR43047:SF72">
    <property type="entry name" value="OSMOSENSING HISTIDINE PROTEIN KINASE SLN1"/>
    <property type="match status" value="1"/>
</dbReference>
<dbReference type="PRINTS" id="PR00344">
    <property type="entry name" value="BCTRLSENSOR"/>
</dbReference>
<keyword evidence="8" id="KW-0732">Signal</keyword>
<dbReference type="Gene3D" id="1.10.287.130">
    <property type="match status" value="1"/>
</dbReference>
<feature type="chain" id="PRO_5045680568" description="histidine kinase" evidence="8">
    <location>
        <begin position="20"/>
        <end position="1172"/>
    </location>
</feature>
<evidence type="ECO:0000256" key="4">
    <source>
        <dbReference type="ARBA" id="ARBA00022679"/>
    </source>
</evidence>
<dbReference type="SUPFAM" id="SSF63829">
    <property type="entry name" value="Calcium-dependent phosphotriesterase"/>
    <property type="match status" value="3"/>
</dbReference>
<organism evidence="11 12">
    <name type="scientific">Luteimonas galliterrae</name>
    <dbReference type="NCBI Taxonomy" id="2940486"/>
    <lineage>
        <taxon>Bacteria</taxon>
        <taxon>Pseudomonadati</taxon>
        <taxon>Pseudomonadota</taxon>
        <taxon>Gammaproteobacteria</taxon>
        <taxon>Lysobacterales</taxon>
        <taxon>Lysobacteraceae</taxon>
        <taxon>Luteimonas</taxon>
    </lineage>
</organism>
<dbReference type="Pfam" id="PF00072">
    <property type="entry name" value="Response_reg"/>
    <property type="match status" value="1"/>
</dbReference>
<dbReference type="Gene3D" id="2.60.40.10">
    <property type="entry name" value="Immunoglobulins"/>
    <property type="match status" value="1"/>
</dbReference>
<evidence type="ECO:0000256" key="3">
    <source>
        <dbReference type="ARBA" id="ARBA00022553"/>
    </source>
</evidence>
<dbReference type="InterPro" id="IPR003594">
    <property type="entry name" value="HATPase_dom"/>
</dbReference>
<proteinExistence type="predicted"/>
<keyword evidence="11" id="KW-0067">ATP-binding</keyword>
<feature type="domain" description="Response regulatory" evidence="10">
    <location>
        <begin position="1051"/>
        <end position="1165"/>
    </location>
</feature>
<dbReference type="Proteomes" id="UP001431217">
    <property type="component" value="Unassembled WGS sequence"/>
</dbReference>
<feature type="domain" description="Histidine kinase" evidence="9">
    <location>
        <begin position="808"/>
        <end position="1026"/>
    </location>
</feature>
<reference evidence="11 12" key="1">
    <citation type="submission" date="2022-05" db="EMBL/GenBank/DDBJ databases">
        <title>Luteimonas sp. SX5, whole genome shotgun sequencing project.</title>
        <authorList>
            <person name="Zhao G."/>
            <person name="Shen L."/>
        </authorList>
    </citation>
    <scope>NUCLEOTIDE SEQUENCE [LARGE SCALE GENOMIC DNA]</scope>
    <source>
        <strain evidence="11 12">SX5</strain>
    </source>
</reference>
<dbReference type="PANTHER" id="PTHR43047">
    <property type="entry name" value="TWO-COMPONENT HISTIDINE PROTEIN KINASE"/>
    <property type="match status" value="1"/>
</dbReference>
<feature type="signal peptide" evidence="8">
    <location>
        <begin position="1"/>
        <end position="19"/>
    </location>
</feature>
<evidence type="ECO:0000256" key="6">
    <source>
        <dbReference type="PROSITE-ProRule" id="PRU00169"/>
    </source>
</evidence>
<evidence type="ECO:0000313" key="11">
    <source>
        <dbReference type="EMBL" id="MCL1635288.1"/>
    </source>
</evidence>
<dbReference type="CDD" id="cd17546">
    <property type="entry name" value="REC_hyHK_CKI1_RcsC-like"/>
    <property type="match status" value="1"/>
</dbReference>
<dbReference type="Pfam" id="PF00512">
    <property type="entry name" value="HisKA"/>
    <property type="match status" value="1"/>
</dbReference>
<dbReference type="EMBL" id="JAMBEP010000002">
    <property type="protein sequence ID" value="MCL1635288.1"/>
    <property type="molecule type" value="Genomic_DNA"/>
</dbReference>